<feature type="region of interest" description="Disordered" evidence="10">
    <location>
        <begin position="421"/>
        <end position="441"/>
    </location>
</feature>
<sequence>MNLANTSFMILASILVLFMTPGLAFFYGGLVSKRNVVNTMLSVFVMTGVAIICWIVIGYRLSFEGDLGGVIGRPLHLMLTGINLNALTDTHIPTGVYALFQMMFAVITPALFVGAVVGRIRFRFLLGFIILWSLLVYYPMVHLVWSPSGWLARLGTLDFAGGTVVHINAGVTALVLSAFLGKRIKFGDIPHTHYNLPWVLLGTTILWIGWYGFNAGSALAVNTVAVQATITTTVATAAGMVTWMILDMVISGKPTLVGICTGTLCGLVGITPSAGYVSISSSLWIGIVACLASYGFVTFLKDRLGVDDALDAFGCHGVSGIVGSLLTGVFASKAVDPQIALNGLAEGGGWHLLGIQTLATVATIVLVAVMTAIIIVGLKVVIRMRVTRAEEESGLDQGEHGEVADYTVPVSNNLAAYESDPSEFGHEFEGQLARLKRPNQS</sequence>
<feature type="transmembrane region" description="Helical" evidence="9">
    <location>
        <begin position="39"/>
        <end position="57"/>
    </location>
</feature>
<feature type="transmembrane region" description="Helical" evidence="9">
    <location>
        <begin position="225"/>
        <end position="246"/>
    </location>
</feature>
<dbReference type="InterPro" id="IPR029020">
    <property type="entry name" value="Ammonium/urea_transptr"/>
</dbReference>
<dbReference type="Gene3D" id="1.10.3430.10">
    <property type="entry name" value="Ammonium transporter AmtB like domains"/>
    <property type="match status" value="1"/>
</dbReference>
<feature type="transmembrane region" description="Helical" evidence="9">
    <location>
        <begin position="312"/>
        <end position="332"/>
    </location>
</feature>
<feature type="transmembrane region" description="Helical" evidence="9">
    <location>
        <begin position="96"/>
        <end position="117"/>
    </location>
</feature>
<dbReference type="PANTHER" id="PTHR43029">
    <property type="entry name" value="AMMONIUM TRANSPORTER MEP2"/>
    <property type="match status" value="1"/>
</dbReference>
<evidence type="ECO:0000313" key="12">
    <source>
        <dbReference type="EMBL" id="KRK49330.1"/>
    </source>
</evidence>
<dbReference type="PATRIC" id="fig|1302272.5.peg.251"/>
<feature type="transmembrane region" description="Helical" evidence="9">
    <location>
        <begin position="124"/>
        <end position="145"/>
    </location>
</feature>
<feature type="transmembrane region" description="Helical" evidence="9">
    <location>
        <begin position="193"/>
        <end position="213"/>
    </location>
</feature>
<evidence type="ECO:0000256" key="6">
    <source>
        <dbReference type="ARBA" id="ARBA00023136"/>
    </source>
</evidence>
<keyword evidence="3 9" id="KW-0813">Transport</keyword>
<keyword evidence="4 9" id="KW-0812">Transmembrane</keyword>
<reference evidence="12 13" key="1">
    <citation type="journal article" date="2015" name="Genome Announc.">
        <title>Expanding the biotechnology potential of lactobacilli through comparative genomics of 213 strains and associated genera.</title>
        <authorList>
            <person name="Sun Z."/>
            <person name="Harris H.M."/>
            <person name="McCann A."/>
            <person name="Guo C."/>
            <person name="Argimon S."/>
            <person name="Zhang W."/>
            <person name="Yang X."/>
            <person name="Jeffery I.B."/>
            <person name="Cooney J.C."/>
            <person name="Kagawa T.F."/>
            <person name="Liu W."/>
            <person name="Song Y."/>
            <person name="Salvetti E."/>
            <person name="Wrobel A."/>
            <person name="Rasinkangas P."/>
            <person name="Parkhill J."/>
            <person name="Rea M.C."/>
            <person name="O'Sullivan O."/>
            <person name="Ritari J."/>
            <person name="Douillard F.P."/>
            <person name="Paul Ross R."/>
            <person name="Yang R."/>
            <person name="Briner A.E."/>
            <person name="Felis G.E."/>
            <person name="de Vos W.M."/>
            <person name="Barrangou R."/>
            <person name="Klaenhammer T.R."/>
            <person name="Caufield P.W."/>
            <person name="Cui Y."/>
            <person name="Zhang H."/>
            <person name="O'Toole P.W."/>
        </authorList>
    </citation>
    <scope>NUCLEOTIDE SEQUENCE [LARGE SCALE GENOMIC DNA]</scope>
    <source>
        <strain evidence="12 13">JCM 15530</strain>
    </source>
</reference>
<dbReference type="AlphaFoldDB" id="A0A0R1I0H1"/>
<comment type="subcellular location">
    <subcellularLocation>
        <location evidence="9">Cell membrane</location>
        <topology evidence="9">Multi-pass membrane protein</topology>
    </subcellularLocation>
    <subcellularLocation>
        <location evidence="1">Membrane</location>
        <topology evidence="1">Multi-pass membrane protein</topology>
    </subcellularLocation>
</comment>
<evidence type="ECO:0000256" key="10">
    <source>
        <dbReference type="SAM" id="MobiDB-lite"/>
    </source>
</evidence>
<gene>
    <name evidence="12" type="ORF">FC96_GL000254</name>
</gene>
<feature type="transmembrane region" description="Helical" evidence="9">
    <location>
        <begin position="283"/>
        <end position="300"/>
    </location>
</feature>
<dbReference type="InterPro" id="IPR018047">
    <property type="entry name" value="Ammonium_transpt_CS"/>
</dbReference>
<feature type="domain" description="Ammonium transporter AmtB-like" evidence="11">
    <location>
        <begin position="8"/>
        <end position="404"/>
    </location>
</feature>
<dbReference type="InterPro" id="IPR001905">
    <property type="entry name" value="Ammonium_transpt"/>
</dbReference>
<evidence type="ECO:0000256" key="5">
    <source>
        <dbReference type="ARBA" id="ARBA00022989"/>
    </source>
</evidence>
<evidence type="ECO:0000256" key="4">
    <source>
        <dbReference type="ARBA" id="ARBA00022692"/>
    </source>
</evidence>
<dbReference type="PROSITE" id="PS01219">
    <property type="entry name" value="AMMONIUM_TRANSP"/>
    <property type="match status" value="1"/>
</dbReference>
<evidence type="ECO:0000256" key="3">
    <source>
        <dbReference type="ARBA" id="ARBA00022448"/>
    </source>
</evidence>
<dbReference type="STRING" id="1302272.FC96_GL000254"/>
<proteinExistence type="inferred from homology"/>
<keyword evidence="13" id="KW-1185">Reference proteome</keyword>
<comment type="similarity">
    <text evidence="2 9">Belongs to the ammonia transporter channel (TC 1.A.11.2) family.</text>
</comment>
<dbReference type="GO" id="GO:0005886">
    <property type="term" value="C:plasma membrane"/>
    <property type="evidence" value="ECO:0007669"/>
    <property type="project" value="UniProtKB-SubCell"/>
</dbReference>
<comment type="caution">
    <text evidence="12">The sequence shown here is derived from an EMBL/GenBank/DDBJ whole genome shotgun (WGS) entry which is preliminary data.</text>
</comment>
<evidence type="ECO:0000256" key="1">
    <source>
        <dbReference type="ARBA" id="ARBA00004141"/>
    </source>
</evidence>
<dbReference type="InterPro" id="IPR024041">
    <property type="entry name" value="NH4_transpt_AmtB-like_dom"/>
</dbReference>
<evidence type="ECO:0000256" key="9">
    <source>
        <dbReference type="RuleBase" id="RU362002"/>
    </source>
</evidence>
<feature type="transmembrane region" description="Helical" evidence="9">
    <location>
        <begin position="255"/>
        <end position="277"/>
    </location>
</feature>
<dbReference type="EMBL" id="AZCX01000001">
    <property type="protein sequence ID" value="KRK49330.1"/>
    <property type="molecule type" value="Genomic_DNA"/>
</dbReference>
<protein>
    <recommendedName>
        <fullName evidence="8 9">Ammonium transporter</fullName>
    </recommendedName>
</protein>
<dbReference type="GO" id="GO:0008519">
    <property type="term" value="F:ammonium channel activity"/>
    <property type="evidence" value="ECO:0007669"/>
    <property type="project" value="InterPro"/>
</dbReference>
<organism evidence="12 13">
    <name type="scientific">Secundilactobacillus kimchicus JCM 15530</name>
    <dbReference type="NCBI Taxonomy" id="1302272"/>
    <lineage>
        <taxon>Bacteria</taxon>
        <taxon>Bacillati</taxon>
        <taxon>Bacillota</taxon>
        <taxon>Bacilli</taxon>
        <taxon>Lactobacillales</taxon>
        <taxon>Lactobacillaceae</taxon>
        <taxon>Secundilactobacillus</taxon>
    </lineage>
</organism>
<keyword evidence="5 9" id="KW-1133">Transmembrane helix</keyword>
<keyword evidence="7 9" id="KW-0924">Ammonia transport</keyword>
<feature type="transmembrane region" description="Helical" evidence="9">
    <location>
        <begin position="157"/>
        <end position="181"/>
    </location>
</feature>
<accession>A0A0R1I0H1</accession>
<evidence type="ECO:0000259" key="11">
    <source>
        <dbReference type="Pfam" id="PF00909"/>
    </source>
</evidence>
<dbReference type="NCBIfam" id="TIGR00836">
    <property type="entry name" value="amt"/>
    <property type="match status" value="1"/>
</dbReference>
<keyword evidence="6 9" id="KW-0472">Membrane</keyword>
<dbReference type="OrthoDB" id="9814202at2"/>
<evidence type="ECO:0000313" key="13">
    <source>
        <dbReference type="Proteomes" id="UP000050911"/>
    </source>
</evidence>
<dbReference type="SUPFAM" id="SSF111352">
    <property type="entry name" value="Ammonium transporter"/>
    <property type="match status" value="1"/>
</dbReference>
<name>A0A0R1I0H1_9LACO</name>
<evidence type="ECO:0000256" key="8">
    <source>
        <dbReference type="ARBA" id="ARBA00050025"/>
    </source>
</evidence>
<evidence type="ECO:0000256" key="7">
    <source>
        <dbReference type="ARBA" id="ARBA00023177"/>
    </source>
</evidence>
<dbReference type="Pfam" id="PF00909">
    <property type="entry name" value="Ammonium_transp"/>
    <property type="match status" value="1"/>
</dbReference>
<feature type="transmembrane region" description="Helical" evidence="9">
    <location>
        <begin position="352"/>
        <end position="378"/>
    </location>
</feature>
<dbReference type="RefSeq" id="WP_056941706.1">
    <property type="nucleotide sequence ID" value="NZ_AZCX01000001.1"/>
</dbReference>
<feature type="transmembrane region" description="Helical" evidence="9">
    <location>
        <begin position="6"/>
        <end position="27"/>
    </location>
</feature>
<evidence type="ECO:0000256" key="2">
    <source>
        <dbReference type="ARBA" id="ARBA00005887"/>
    </source>
</evidence>
<dbReference type="Proteomes" id="UP000050911">
    <property type="component" value="Unassembled WGS sequence"/>
</dbReference>
<dbReference type="PANTHER" id="PTHR43029:SF10">
    <property type="entry name" value="AMMONIUM TRANSPORTER MEP2"/>
    <property type="match status" value="1"/>
</dbReference>